<dbReference type="Gene3D" id="1.25.10.10">
    <property type="entry name" value="Leucine-rich Repeat Variant"/>
    <property type="match status" value="1"/>
</dbReference>
<dbReference type="InterPro" id="IPR025406">
    <property type="entry name" value="DUF4132"/>
</dbReference>
<dbReference type="EMBL" id="AP023189">
    <property type="protein sequence ID" value="BCG23870.1"/>
    <property type="molecule type" value="Genomic_DNA"/>
</dbReference>
<dbReference type="Proteomes" id="UP000509383">
    <property type="component" value="Chromosome"/>
</dbReference>
<evidence type="ECO:0000313" key="4">
    <source>
        <dbReference type="Proteomes" id="UP000509383"/>
    </source>
</evidence>
<dbReference type="RefSeq" id="WP_173178787.1">
    <property type="nucleotide sequence ID" value="NZ_AP023189.1"/>
</dbReference>
<gene>
    <name evidence="2" type="ORF">TUM18999_20610</name>
    <name evidence="3" type="ORF">TUM20286_16660</name>
</gene>
<accession>A0A6J4E2I2</accession>
<dbReference type="SUPFAM" id="SSF48371">
    <property type="entry name" value="ARM repeat"/>
    <property type="match status" value="1"/>
</dbReference>
<dbReference type="Pfam" id="PF13569">
    <property type="entry name" value="DUF4132"/>
    <property type="match status" value="1"/>
</dbReference>
<evidence type="ECO:0000259" key="1">
    <source>
        <dbReference type="Pfam" id="PF13569"/>
    </source>
</evidence>
<dbReference type="InterPro" id="IPR016024">
    <property type="entry name" value="ARM-type_fold"/>
</dbReference>
<evidence type="ECO:0000313" key="3">
    <source>
        <dbReference type="EMBL" id="GJN51914.1"/>
    </source>
</evidence>
<organism evidence="2 4">
    <name type="scientific">Pseudomonas tohonis</name>
    <dbReference type="NCBI Taxonomy" id="2725477"/>
    <lineage>
        <taxon>Bacteria</taxon>
        <taxon>Pseudomonadati</taxon>
        <taxon>Pseudomonadota</taxon>
        <taxon>Gammaproteobacteria</taxon>
        <taxon>Pseudomonadales</taxon>
        <taxon>Pseudomonadaceae</taxon>
        <taxon>Pseudomonas</taxon>
    </lineage>
</organism>
<evidence type="ECO:0000313" key="2">
    <source>
        <dbReference type="EMBL" id="BCG23870.1"/>
    </source>
</evidence>
<dbReference type="Proteomes" id="UP001054892">
    <property type="component" value="Unassembled WGS sequence"/>
</dbReference>
<keyword evidence="5" id="KW-1185">Reference proteome</keyword>
<reference evidence="2 4" key="1">
    <citation type="submission" date="2020-05" db="EMBL/GenBank/DDBJ databases">
        <title>Characterization of novel class B3 metallo-beta-lactamase from novel Pseudomonas species.</title>
        <authorList>
            <person name="Yamada K."/>
            <person name="Aoki K."/>
            <person name="Ishii Y."/>
        </authorList>
    </citation>
    <scope>NUCLEOTIDE SEQUENCE [LARGE SCALE GENOMIC DNA]</scope>
    <source>
        <strain evidence="2 4">TUM18999</strain>
        <strain evidence="3 5">TUM20286</strain>
    </source>
</reference>
<feature type="domain" description="DUF4132" evidence="1">
    <location>
        <begin position="952"/>
        <end position="1113"/>
    </location>
</feature>
<dbReference type="KEGG" id="ptw:TUM18999_20610"/>
<protein>
    <recommendedName>
        <fullName evidence="1">DUF4132 domain-containing protein</fullName>
    </recommendedName>
</protein>
<evidence type="ECO:0000313" key="5">
    <source>
        <dbReference type="Proteomes" id="UP001054892"/>
    </source>
</evidence>
<dbReference type="EMBL" id="BQKM01000002">
    <property type="protein sequence ID" value="GJN51914.1"/>
    <property type="molecule type" value="Genomic_DNA"/>
</dbReference>
<name>A0A6J4E2I2_9PSED</name>
<dbReference type="AlphaFoldDB" id="A0A6J4E2I2"/>
<sequence>MFQKLLEKIGLSTASTPATPFAKHVVESLEVLDILVPGLAERAATHVLSGQDEGVLLDLRKVPAEEAVVLLDMPATLGWWHPSGNLRNDAQKHKKRINAAVNARARLYVVTPGTDVLALARFGKVLEAACQGANLVRVAKVPDWLIYLVVDALHTTLKNLGNKHGDELRKHWNLDLLVRLLAVDDLPADDALLLILDRRDLNEYHWRDLAGLPNLPGTGEYLLQHPSSTRALPSRLSASGCLTLVKLLGSQRTLADAYADVLVRLAVSAAKSVRAEAAPQVETLPLQVKLTHLQQLLEAGNNAERAQAADMLARAGEEARPLLQARLEVESSKPVQQALANALARLDSQTRAQQEELPEAGDFERCPEVRLGDAVLQLLRQNLAELLEESRLAAEEEVRQNLEHKRKWDWRQKTYKSLQALGESDLRDALERLNGGARGKTPAGIDAVLQYKGRLAANAEVNLLHVLRAPSNRHFNWYQVADWLKGDALQRLDLRTLEDALQRCGHDDPARATADICFAWNSPLGQIDPERVWPFFAEHPEFIEEAFGLRPAPGRYSYSVATTLTLLEQFPVLPVRFIPVLLELALGSSKTNRAEAQQLLETLPDIGDRAVEALASSKQEIRTLAAEWLQRLGYREAIPALKATLAKEKRETVRAALLTTLESLGEDISGHLAPDVLLAEAHKGLQAKPPASLAWLDLDHLPACQWLDGTPVEPAILRWWVILACKLKEPAGNGLLNRYLERLAPASRNALGKSLLLAFIAQDTRNPTLEEAIAYAQANVARQMQNYQAWAKYSPEYADITQEQAFESLKREHLGTYLGSAIADKGILALTWHTTGHEQVSLIQAYMRDHYPRRSQIEAMLSAAANSNEPLVIQLLLSIARRHRTASVQTRARELVEQIAQRNGWSADELADRTIPSAGFDENGVLALQYGERLFTARLDAALKLELCNPEGKVVKALPEPRKSDDPALIKEAKTQFSTSKKELKQVIDLQSQRLYEAMCAARLWPVAEWREYLQQHPIMRHLLQRLVWAEVGAEGATRLFRPTEDGSLIDLDDDEVELADGSLVRLAHAALVDAETAKAWVRHFKDYKVKPLFAQMSRQLPEISAEAVADQESGNAIGDRLGWLSDTFTLRGTLTKLGYQRAAAEDGGFFDHYFKEFNSLGLRVNIGFTGNCLPEENVPAALTRLSFEKMGRRWSGGDSLPLADIPPVLLAETYADYRAAADACVGFDPQWEKKTPW</sequence>
<dbReference type="InterPro" id="IPR011989">
    <property type="entry name" value="ARM-like"/>
</dbReference>
<proteinExistence type="predicted"/>